<reference evidence="2" key="1">
    <citation type="journal article" date="2019" name="Int. J. Syst. Evol. Microbiol.">
        <title>The Global Catalogue of Microorganisms (GCM) 10K type strain sequencing project: providing services to taxonomists for standard genome sequencing and annotation.</title>
        <authorList>
            <consortium name="The Broad Institute Genomics Platform"/>
            <consortium name="The Broad Institute Genome Sequencing Center for Infectious Disease"/>
            <person name="Wu L."/>
            <person name="Ma J."/>
        </authorList>
    </citation>
    <scope>NUCLEOTIDE SEQUENCE [LARGE SCALE GENOMIC DNA]</scope>
    <source>
        <strain evidence="2">CCUG 55074</strain>
    </source>
</reference>
<keyword evidence="2" id="KW-1185">Reference proteome</keyword>
<dbReference type="RefSeq" id="WP_374343576.1">
    <property type="nucleotide sequence ID" value="NZ_JBHTLQ010000047.1"/>
</dbReference>
<proteinExistence type="predicted"/>
<sequence length="43" mass="4812">MLRRRHGEGAPAAAKTKLARTDLTTWHRQVVERAARLLETGDA</sequence>
<organism evidence="1 2">
    <name type="scientific">Phenylobacterium conjunctum</name>
    <dbReference type="NCBI Taxonomy" id="1298959"/>
    <lineage>
        <taxon>Bacteria</taxon>
        <taxon>Pseudomonadati</taxon>
        <taxon>Pseudomonadota</taxon>
        <taxon>Alphaproteobacteria</taxon>
        <taxon>Caulobacterales</taxon>
        <taxon>Caulobacteraceae</taxon>
        <taxon>Phenylobacterium</taxon>
    </lineage>
</organism>
<protein>
    <submittedName>
        <fullName evidence="1">Uncharacterized protein</fullName>
    </submittedName>
</protein>
<name>A0ABW3T5P0_9CAUL</name>
<dbReference type="Proteomes" id="UP001597216">
    <property type="component" value="Unassembled WGS sequence"/>
</dbReference>
<dbReference type="EMBL" id="JBHTLQ010000047">
    <property type="protein sequence ID" value="MFD1192208.1"/>
    <property type="molecule type" value="Genomic_DNA"/>
</dbReference>
<accession>A0ABW3T5P0</accession>
<evidence type="ECO:0000313" key="1">
    <source>
        <dbReference type="EMBL" id="MFD1192208.1"/>
    </source>
</evidence>
<gene>
    <name evidence="1" type="ORF">ACFQ27_16595</name>
</gene>
<comment type="caution">
    <text evidence="1">The sequence shown here is derived from an EMBL/GenBank/DDBJ whole genome shotgun (WGS) entry which is preliminary data.</text>
</comment>
<evidence type="ECO:0000313" key="2">
    <source>
        <dbReference type="Proteomes" id="UP001597216"/>
    </source>
</evidence>